<keyword evidence="2" id="KW-1185">Reference proteome</keyword>
<reference evidence="1 2" key="1">
    <citation type="submission" date="2016-07" db="EMBL/GenBank/DDBJ databases">
        <title>Multiple horizontal gene transfer events from other fungi enriched the ability of initially mycotrophic Trichoderma (Ascomycota) to feed on dead plant biomass.</title>
        <authorList>
            <consortium name="DOE Joint Genome Institute"/>
            <person name="Aerts A."/>
            <person name="Atanasova L."/>
            <person name="Chenthamara K."/>
            <person name="Zhang J."/>
            <person name="Grujic M."/>
            <person name="Henrissat B."/>
            <person name="Kuo A."/>
            <person name="Salamov A."/>
            <person name="Lipzen A."/>
            <person name="Labutti K."/>
            <person name="Barry K."/>
            <person name="Miao Y."/>
            <person name="Rahimi M.J."/>
            <person name="Shen Q."/>
            <person name="Grigoriev I.V."/>
            <person name="Kubicek C.P."/>
            <person name="Druzhinina I.S."/>
        </authorList>
    </citation>
    <scope>NUCLEOTIDE SEQUENCE [LARGE SCALE GENOMIC DNA]</scope>
    <source>
        <strain evidence="1 2">CBS 433.97</strain>
    </source>
</reference>
<dbReference type="Proteomes" id="UP000240493">
    <property type="component" value="Unassembled WGS sequence"/>
</dbReference>
<sequence length="71" mass="7704">HNDTSFTATQGCTQANISLIPEDLTFCIRRFLSDKDQRPPPVRGEAEAEGNMSVLLHALDAKIGNSPVGHN</sequence>
<proteinExistence type="predicted"/>
<evidence type="ECO:0000313" key="2">
    <source>
        <dbReference type="Proteomes" id="UP000240493"/>
    </source>
</evidence>
<evidence type="ECO:0000313" key="1">
    <source>
        <dbReference type="EMBL" id="PTB40107.1"/>
    </source>
</evidence>
<dbReference type="EMBL" id="KZ679263">
    <property type="protein sequence ID" value="PTB40107.1"/>
    <property type="molecule type" value="Genomic_DNA"/>
</dbReference>
<name>A0A2T3Z5N4_TRIA4</name>
<feature type="non-terminal residue" evidence="1">
    <location>
        <position position="1"/>
    </location>
</feature>
<accession>A0A2T3Z5N4</accession>
<gene>
    <name evidence="1" type="ORF">M441DRAFT_142051</name>
</gene>
<protein>
    <submittedName>
        <fullName evidence="1">Uncharacterized protein</fullName>
    </submittedName>
</protein>
<dbReference type="OrthoDB" id="4899924at2759"/>
<dbReference type="AlphaFoldDB" id="A0A2T3Z5N4"/>
<organism evidence="1 2">
    <name type="scientific">Trichoderma asperellum (strain ATCC 204424 / CBS 433.97 / NBRC 101777)</name>
    <dbReference type="NCBI Taxonomy" id="1042311"/>
    <lineage>
        <taxon>Eukaryota</taxon>
        <taxon>Fungi</taxon>
        <taxon>Dikarya</taxon>
        <taxon>Ascomycota</taxon>
        <taxon>Pezizomycotina</taxon>
        <taxon>Sordariomycetes</taxon>
        <taxon>Hypocreomycetidae</taxon>
        <taxon>Hypocreales</taxon>
        <taxon>Hypocreaceae</taxon>
        <taxon>Trichoderma</taxon>
    </lineage>
</organism>